<dbReference type="InterPro" id="IPR050817">
    <property type="entry name" value="DjlA_DnaK_co-chaperone"/>
</dbReference>
<feature type="region of interest" description="Disordered" evidence="1">
    <location>
        <begin position="148"/>
        <end position="179"/>
    </location>
</feature>
<evidence type="ECO:0000313" key="5">
    <source>
        <dbReference type="Proteomes" id="UP000256328"/>
    </source>
</evidence>
<dbReference type="PROSITE" id="PS00636">
    <property type="entry name" value="DNAJ_1"/>
    <property type="match status" value="1"/>
</dbReference>
<dbReference type="EMBL" id="PDLN01000016">
    <property type="protein sequence ID" value="RDW63980.1"/>
    <property type="molecule type" value="Genomic_DNA"/>
</dbReference>
<keyword evidence="5" id="KW-1185">Reference proteome</keyword>
<name>A0A3D8QQQ5_9HELO</name>
<dbReference type="AlphaFoldDB" id="A0A3D8QQQ5"/>
<feature type="compositionally biased region" description="Basic and acidic residues" evidence="1">
    <location>
        <begin position="262"/>
        <end position="291"/>
    </location>
</feature>
<evidence type="ECO:0000259" key="3">
    <source>
        <dbReference type="PROSITE" id="PS50076"/>
    </source>
</evidence>
<feature type="region of interest" description="Disordered" evidence="1">
    <location>
        <begin position="248"/>
        <end position="291"/>
    </location>
</feature>
<keyword evidence="2" id="KW-0812">Transmembrane</keyword>
<feature type="compositionally biased region" description="Low complexity" evidence="1">
    <location>
        <begin position="152"/>
        <end position="162"/>
    </location>
</feature>
<dbReference type="Proteomes" id="UP000256328">
    <property type="component" value="Unassembled WGS sequence"/>
</dbReference>
<dbReference type="PANTHER" id="PTHR24074">
    <property type="entry name" value="CO-CHAPERONE PROTEIN DJLA"/>
    <property type="match status" value="1"/>
</dbReference>
<dbReference type="Gene3D" id="1.10.287.110">
    <property type="entry name" value="DnaJ domain"/>
    <property type="match status" value="1"/>
</dbReference>
<evidence type="ECO:0000256" key="2">
    <source>
        <dbReference type="SAM" id="Phobius"/>
    </source>
</evidence>
<protein>
    <recommendedName>
        <fullName evidence="3">J domain-containing protein</fullName>
    </recommendedName>
</protein>
<proteinExistence type="predicted"/>
<keyword evidence="2" id="KW-1133">Transmembrane helix</keyword>
<dbReference type="CDD" id="cd06257">
    <property type="entry name" value="DnaJ"/>
    <property type="match status" value="1"/>
</dbReference>
<evidence type="ECO:0000313" key="4">
    <source>
        <dbReference type="EMBL" id="RDW63980.1"/>
    </source>
</evidence>
<dbReference type="PRINTS" id="PR00625">
    <property type="entry name" value="JDOMAIN"/>
</dbReference>
<dbReference type="Pfam" id="PF00226">
    <property type="entry name" value="DnaJ"/>
    <property type="match status" value="1"/>
</dbReference>
<organism evidence="4 5">
    <name type="scientific">Coleophoma crateriformis</name>
    <dbReference type="NCBI Taxonomy" id="565419"/>
    <lineage>
        <taxon>Eukaryota</taxon>
        <taxon>Fungi</taxon>
        <taxon>Dikarya</taxon>
        <taxon>Ascomycota</taxon>
        <taxon>Pezizomycotina</taxon>
        <taxon>Leotiomycetes</taxon>
        <taxon>Helotiales</taxon>
        <taxon>Dermateaceae</taxon>
        <taxon>Coleophoma</taxon>
    </lineage>
</organism>
<dbReference type="OrthoDB" id="17458at2759"/>
<dbReference type="SUPFAM" id="SSF46565">
    <property type="entry name" value="Chaperone J-domain"/>
    <property type="match status" value="1"/>
</dbReference>
<dbReference type="InterPro" id="IPR018253">
    <property type="entry name" value="DnaJ_domain_CS"/>
</dbReference>
<feature type="domain" description="J" evidence="3">
    <location>
        <begin position="62"/>
        <end position="142"/>
    </location>
</feature>
<gene>
    <name evidence="4" type="ORF">BP5796_10482</name>
</gene>
<dbReference type="InterPro" id="IPR001623">
    <property type="entry name" value="DnaJ_domain"/>
</dbReference>
<dbReference type="PROSITE" id="PS50076">
    <property type="entry name" value="DNAJ_2"/>
    <property type="match status" value="1"/>
</dbReference>
<accession>A0A3D8QQQ5</accession>
<comment type="caution">
    <text evidence="4">The sequence shown here is derived from an EMBL/GenBank/DDBJ whole genome shotgun (WGS) entry which is preliminary data.</text>
</comment>
<evidence type="ECO:0000256" key="1">
    <source>
        <dbReference type="SAM" id="MobiDB-lite"/>
    </source>
</evidence>
<reference evidence="4 5" key="1">
    <citation type="journal article" date="2018" name="IMA Fungus">
        <title>IMA Genome-F 9: Draft genome sequence of Annulohypoxylon stygium, Aspergillus mulundensis, Berkeleyomyces basicola (syn. Thielaviopsis basicola), Ceratocystis smalleyi, two Cercospora beticola strains, Coleophoma cylindrospora, Fusarium fracticaudum, Phialophora cf. hyalina, and Morchella septimelata.</title>
        <authorList>
            <person name="Wingfield B.D."/>
            <person name="Bills G.F."/>
            <person name="Dong Y."/>
            <person name="Huang W."/>
            <person name="Nel W.J."/>
            <person name="Swalarsk-Parry B.S."/>
            <person name="Vaghefi N."/>
            <person name="Wilken P.M."/>
            <person name="An Z."/>
            <person name="de Beer Z.W."/>
            <person name="De Vos L."/>
            <person name="Chen L."/>
            <person name="Duong T.A."/>
            <person name="Gao Y."/>
            <person name="Hammerbacher A."/>
            <person name="Kikkert J.R."/>
            <person name="Li Y."/>
            <person name="Li H."/>
            <person name="Li K."/>
            <person name="Li Q."/>
            <person name="Liu X."/>
            <person name="Ma X."/>
            <person name="Naidoo K."/>
            <person name="Pethybridge S.J."/>
            <person name="Sun J."/>
            <person name="Steenkamp E.T."/>
            <person name="van der Nest M.A."/>
            <person name="van Wyk S."/>
            <person name="Wingfield M.J."/>
            <person name="Xiong C."/>
            <person name="Yue Q."/>
            <person name="Zhang X."/>
        </authorList>
    </citation>
    <scope>NUCLEOTIDE SEQUENCE [LARGE SCALE GENOMIC DNA]</scope>
    <source>
        <strain evidence="4 5">BP5796</strain>
    </source>
</reference>
<dbReference type="SMART" id="SM00271">
    <property type="entry name" value="DnaJ"/>
    <property type="match status" value="1"/>
</dbReference>
<feature type="transmembrane region" description="Helical" evidence="2">
    <location>
        <begin position="201"/>
        <end position="221"/>
    </location>
</feature>
<dbReference type="InterPro" id="IPR036869">
    <property type="entry name" value="J_dom_sf"/>
</dbReference>
<keyword evidence="2" id="KW-0472">Membrane</keyword>
<sequence>MFKKSGTLVSSLPKIRCLYSPIPISKTSPCGHPKAQQLQCRPYAIISGGHSSHQHDGLRWPEVTSANAIPTPYQIFNQKKGSKYSKKRFYELVKLYHPDRHEHNLSNDGLSYESKVERYRLVVAANNILSDPVKRGAYDRYGAGWNGQPGVSSSRNSSEDSSGWGDTTGWAGGPQGPSQNATWEDWERWYEQNTKGPQKPIYFSNGTYVMIVLAFTIVGVFGQYTRLGGSSVSLLEQRDIIHQEMSKELSRRRMETTTNFGSREERIGSFLKQREPVVHPAKESQDGKDPS</sequence>